<feature type="compositionally biased region" description="Basic and acidic residues" evidence="1">
    <location>
        <begin position="13"/>
        <end position="25"/>
    </location>
</feature>
<feature type="region of interest" description="Disordered" evidence="1">
    <location>
        <begin position="1"/>
        <end position="69"/>
    </location>
</feature>
<organism evidence="2 3">
    <name type="scientific">Chitinophaga tropicalis</name>
    <dbReference type="NCBI Taxonomy" id="2683588"/>
    <lineage>
        <taxon>Bacteria</taxon>
        <taxon>Pseudomonadati</taxon>
        <taxon>Bacteroidota</taxon>
        <taxon>Chitinophagia</taxon>
        <taxon>Chitinophagales</taxon>
        <taxon>Chitinophagaceae</taxon>
        <taxon>Chitinophaga</taxon>
    </lineage>
</organism>
<sequence length="69" mass="7659">MTQNITFSDRDDENQKDTGSEDKITHTGSGGAFDGTEAPAREEDRDMSDEQLDERLENKGPGKKKPPAY</sequence>
<reference evidence="2 3" key="1">
    <citation type="submission" date="2019-12" db="EMBL/GenBank/DDBJ databases">
        <title>Chitinophaga sp. strain ysch24 (GDMCC 1.1355), whole genome shotgun sequence.</title>
        <authorList>
            <person name="Zhang X."/>
        </authorList>
    </citation>
    <scope>NUCLEOTIDE SEQUENCE [LARGE SCALE GENOMIC DNA]</scope>
    <source>
        <strain evidence="3">ysch24</strain>
    </source>
</reference>
<gene>
    <name evidence="2" type="ORF">GO493_20330</name>
</gene>
<dbReference type="EMBL" id="WRXN01000009">
    <property type="protein sequence ID" value="MVT10630.1"/>
    <property type="molecule type" value="Genomic_DNA"/>
</dbReference>
<keyword evidence="3" id="KW-1185">Reference proteome</keyword>
<proteinExistence type="predicted"/>
<comment type="caution">
    <text evidence="2">The sequence shown here is derived from an EMBL/GenBank/DDBJ whole genome shotgun (WGS) entry which is preliminary data.</text>
</comment>
<dbReference type="Proteomes" id="UP000461730">
    <property type="component" value="Unassembled WGS sequence"/>
</dbReference>
<accession>A0A7K1U8M3</accession>
<evidence type="ECO:0000313" key="2">
    <source>
        <dbReference type="EMBL" id="MVT10630.1"/>
    </source>
</evidence>
<evidence type="ECO:0000256" key="1">
    <source>
        <dbReference type="SAM" id="MobiDB-lite"/>
    </source>
</evidence>
<dbReference type="RefSeq" id="WP_157308071.1">
    <property type="nucleotide sequence ID" value="NZ_WRXN01000009.1"/>
</dbReference>
<protein>
    <submittedName>
        <fullName evidence="2">Uncharacterized protein</fullName>
    </submittedName>
</protein>
<evidence type="ECO:0000313" key="3">
    <source>
        <dbReference type="Proteomes" id="UP000461730"/>
    </source>
</evidence>
<name>A0A7K1U8M3_9BACT</name>
<dbReference type="AlphaFoldDB" id="A0A7K1U8M3"/>